<feature type="transmembrane region" description="Helical" evidence="1">
    <location>
        <begin position="6"/>
        <end position="25"/>
    </location>
</feature>
<sequence>MEKKGMKIAIVISLIIVFIIIMDGIKKDVFLQRKQELIETIISNTNEEEIYMIYVFGKGGNIPSNFNQQIDESVYS</sequence>
<evidence type="ECO:0000313" key="3">
    <source>
        <dbReference type="Proteomes" id="UP001516662"/>
    </source>
</evidence>
<keyword evidence="1" id="KW-0812">Transmembrane</keyword>
<evidence type="ECO:0000313" key="2">
    <source>
        <dbReference type="EMBL" id="MBE4910067.1"/>
    </source>
</evidence>
<dbReference type="Proteomes" id="UP001516662">
    <property type="component" value="Unassembled WGS sequence"/>
</dbReference>
<organism evidence="2 3">
    <name type="scientific">Litchfieldia luteola</name>
    <dbReference type="NCBI Taxonomy" id="682179"/>
    <lineage>
        <taxon>Bacteria</taxon>
        <taxon>Bacillati</taxon>
        <taxon>Bacillota</taxon>
        <taxon>Bacilli</taxon>
        <taxon>Bacillales</taxon>
        <taxon>Bacillaceae</taxon>
        <taxon>Litchfieldia</taxon>
    </lineage>
</organism>
<protein>
    <submittedName>
        <fullName evidence="2">Uncharacterized protein</fullName>
    </submittedName>
</protein>
<evidence type="ECO:0000256" key="1">
    <source>
        <dbReference type="SAM" id="Phobius"/>
    </source>
</evidence>
<name>A0ABR9QNJ4_9BACI</name>
<gene>
    <name evidence="2" type="ORF">IMZ08_18685</name>
</gene>
<dbReference type="RefSeq" id="WP_193539257.1">
    <property type="nucleotide sequence ID" value="NZ_JADCLJ010000024.1"/>
</dbReference>
<keyword evidence="3" id="KW-1185">Reference proteome</keyword>
<dbReference type="EMBL" id="JADCLJ010000024">
    <property type="protein sequence ID" value="MBE4910067.1"/>
    <property type="molecule type" value="Genomic_DNA"/>
</dbReference>
<keyword evidence="1" id="KW-0472">Membrane</keyword>
<comment type="caution">
    <text evidence="2">The sequence shown here is derived from an EMBL/GenBank/DDBJ whole genome shotgun (WGS) entry which is preliminary data.</text>
</comment>
<proteinExistence type="predicted"/>
<accession>A0ABR9QNJ4</accession>
<keyword evidence="1" id="KW-1133">Transmembrane helix</keyword>
<reference evidence="2 3" key="1">
    <citation type="submission" date="2020-10" db="EMBL/GenBank/DDBJ databases">
        <title>Bacillus sp. HD4P25, an endophyte from a halophyte.</title>
        <authorList>
            <person name="Sun J.-Q."/>
        </authorList>
    </citation>
    <scope>NUCLEOTIDE SEQUENCE [LARGE SCALE GENOMIC DNA]</scope>
    <source>
        <strain evidence="2 3">YIM 93174</strain>
    </source>
</reference>